<evidence type="ECO:0000256" key="5">
    <source>
        <dbReference type="SAM" id="MobiDB-lite"/>
    </source>
</evidence>
<keyword evidence="4" id="KW-0067">ATP-binding</keyword>
<feature type="domain" description="Serine/threonine-protein kinase Atg1-like tMIT" evidence="6">
    <location>
        <begin position="4"/>
        <end position="116"/>
    </location>
</feature>
<feature type="domain" description="ATG1-like MIT" evidence="7">
    <location>
        <begin position="119"/>
        <end position="204"/>
    </location>
</feature>
<keyword evidence="1" id="KW-0808">Transferase</keyword>
<organism evidence="8 9">
    <name type="scientific">Daedalea quercina L-15889</name>
    <dbReference type="NCBI Taxonomy" id="1314783"/>
    <lineage>
        <taxon>Eukaryota</taxon>
        <taxon>Fungi</taxon>
        <taxon>Dikarya</taxon>
        <taxon>Basidiomycota</taxon>
        <taxon>Agaricomycotina</taxon>
        <taxon>Agaricomycetes</taxon>
        <taxon>Polyporales</taxon>
        <taxon>Fomitopsis</taxon>
    </lineage>
</organism>
<feature type="region of interest" description="Disordered" evidence="5">
    <location>
        <begin position="218"/>
        <end position="245"/>
    </location>
</feature>
<evidence type="ECO:0000256" key="4">
    <source>
        <dbReference type="ARBA" id="ARBA00022840"/>
    </source>
</evidence>
<dbReference type="GO" id="GO:0004674">
    <property type="term" value="F:protein serine/threonine kinase activity"/>
    <property type="evidence" value="ECO:0007669"/>
    <property type="project" value="InterPro"/>
</dbReference>
<dbReference type="GO" id="GO:0005524">
    <property type="term" value="F:ATP binding"/>
    <property type="evidence" value="ECO:0007669"/>
    <property type="project" value="UniProtKB-KW"/>
</dbReference>
<evidence type="ECO:0000256" key="1">
    <source>
        <dbReference type="ARBA" id="ARBA00022679"/>
    </source>
</evidence>
<dbReference type="OrthoDB" id="346907at2759"/>
<dbReference type="InterPro" id="IPR048941">
    <property type="entry name" value="ATG1-like_MIT2"/>
</dbReference>
<dbReference type="STRING" id="1314783.A0A165KSF6"/>
<dbReference type="Pfam" id="PF21127">
    <property type="entry name" value="ATG1-like_MIT2"/>
    <property type="match status" value="1"/>
</dbReference>
<keyword evidence="9" id="KW-1185">Reference proteome</keyword>
<dbReference type="InterPro" id="IPR022708">
    <property type="entry name" value="Atg1-like_tMIT"/>
</dbReference>
<accession>A0A165KSF6</accession>
<proteinExistence type="predicted"/>
<evidence type="ECO:0000259" key="7">
    <source>
        <dbReference type="Pfam" id="PF21127"/>
    </source>
</evidence>
<evidence type="ECO:0000313" key="8">
    <source>
        <dbReference type="EMBL" id="KZT63522.1"/>
    </source>
</evidence>
<keyword evidence="2" id="KW-0547">Nucleotide-binding</keyword>
<dbReference type="EMBL" id="KV429176">
    <property type="protein sequence ID" value="KZT63522.1"/>
    <property type="molecule type" value="Genomic_DNA"/>
</dbReference>
<reference evidence="8 9" key="1">
    <citation type="journal article" date="2016" name="Mol. Biol. Evol.">
        <title>Comparative Genomics of Early-Diverging Mushroom-Forming Fungi Provides Insights into the Origins of Lignocellulose Decay Capabilities.</title>
        <authorList>
            <person name="Nagy L.G."/>
            <person name="Riley R."/>
            <person name="Tritt A."/>
            <person name="Adam C."/>
            <person name="Daum C."/>
            <person name="Floudas D."/>
            <person name="Sun H."/>
            <person name="Yadav J.S."/>
            <person name="Pangilinan J."/>
            <person name="Larsson K.H."/>
            <person name="Matsuura K."/>
            <person name="Barry K."/>
            <person name="Labutti K."/>
            <person name="Kuo R."/>
            <person name="Ohm R.A."/>
            <person name="Bhattacharya S.S."/>
            <person name="Shirouzu T."/>
            <person name="Yoshinaga Y."/>
            <person name="Martin F.M."/>
            <person name="Grigoriev I.V."/>
            <person name="Hibbett D.S."/>
        </authorList>
    </citation>
    <scope>NUCLEOTIDE SEQUENCE [LARGE SCALE GENOMIC DNA]</scope>
    <source>
        <strain evidence="8 9">L-15889</strain>
    </source>
</reference>
<name>A0A165KSF6_9APHY</name>
<evidence type="ECO:0000313" key="9">
    <source>
        <dbReference type="Proteomes" id="UP000076727"/>
    </source>
</evidence>
<dbReference type="Proteomes" id="UP000076727">
    <property type="component" value="Unassembled WGS sequence"/>
</dbReference>
<dbReference type="Pfam" id="PF12063">
    <property type="entry name" value="ATG1-like_MIT1"/>
    <property type="match status" value="1"/>
</dbReference>
<keyword evidence="3" id="KW-0418">Kinase</keyword>
<protein>
    <submittedName>
        <fullName evidence="8">Uncharacterized protein</fullName>
    </submittedName>
</protein>
<gene>
    <name evidence="8" type="ORF">DAEQUDRAFT_680232</name>
</gene>
<evidence type="ECO:0000256" key="2">
    <source>
        <dbReference type="ARBA" id="ARBA00022741"/>
    </source>
</evidence>
<dbReference type="AlphaFoldDB" id="A0A165KSF6"/>
<evidence type="ECO:0000259" key="6">
    <source>
        <dbReference type="Pfam" id="PF12063"/>
    </source>
</evidence>
<evidence type="ECO:0000256" key="3">
    <source>
        <dbReference type="ARBA" id="ARBA00022777"/>
    </source>
</evidence>
<sequence length="245" mass="28664">MYEYVKAIPQKPLPDPTKFIRREGEPERHAVKRKNADIQAEYNAMTGVALYMLLMSFSQNGVNKLCNYYEHLQMRDPDGESEVSEGFDEALTYFEDHFNKCHDRAALVKTWLPAQYTGPPTFLDQLIYDRALSLSKIAARKELTNEMSSPDECEKLYEEALWCLYALQDDLLQKDNPYIEEDRETISTWIKRTKLRLVRCRVRMGMNERDRLRDANADVNLSDVPRDPPPWEVPVLEQRPPSSQR</sequence>